<keyword evidence="3" id="KW-1185">Reference proteome</keyword>
<feature type="compositionally biased region" description="Polar residues" evidence="1">
    <location>
        <begin position="63"/>
        <end position="73"/>
    </location>
</feature>
<feature type="compositionally biased region" description="Basic and acidic residues" evidence="1">
    <location>
        <begin position="74"/>
        <end position="100"/>
    </location>
</feature>
<accession>A0ABR4M042</accession>
<dbReference type="Proteomes" id="UP001610432">
    <property type="component" value="Unassembled WGS sequence"/>
</dbReference>
<comment type="caution">
    <text evidence="2">The sequence shown here is derived from an EMBL/GenBank/DDBJ whole genome shotgun (WGS) entry which is preliminary data.</text>
</comment>
<protein>
    <submittedName>
        <fullName evidence="2">Uncharacterized protein</fullName>
    </submittedName>
</protein>
<organism evidence="2 3">
    <name type="scientific">Aspergillus lucknowensis</name>
    <dbReference type="NCBI Taxonomy" id="176173"/>
    <lineage>
        <taxon>Eukaryota</taxon>
        <taxon>Fungi</taxon>
        <taxon>Dikarya</taxon>
        <taxon>Ascomycota</taxon>
        <taxon>Pezizomycotina</taxon>
        <taxon>Eurotiomycetes</taxon>
        <taxon>Eurotiomycetidae</taxon>
        <taxon>Eurotiales</taxon>
        <taxon>Aspergillaceae</taxon>
        <taxon>Aspergillus</taxon>
        <taxon>Aspergillus subgen. Nidulantes</taxon>
    </lineage>
</organism>
<dbReference type="SUPFAM" id="SSF52777">
    <property type="entry name" value="CoA-dependent acyltransferases"/>
    <property type="match status" value="1"/>
</dbReference>
<gene>
    <name evidence="2" type="ORF">BJX67DRAFT_378697</name>
</gene>
<dbReference type="RefSeq" id="XP_070889145.1">
    <property type="nucleotide sequence ID" value="XM_071032389.1"/>
</dbReference>
<sequence length="109" mass="12019">MTNETDVVCGHVVIERNTAIAAAMIIGCCLNILPCVDFASVTTAAELVHAVQDQHLSMGDADFSTSETPSSTREVYRLDSAFERRRDPLPPDCRRGHPYPEADSLVQEW</sequence>
<evidence type="ECO:0000313" key="3">
    <source>
        <dbReference type="Proteomes" id="UP001610432"/>
    </source>
</evidence>
<reference evidence="2 3" key="1">
    <citation type="submission" date="2024-07" db="EMBL/GenBank/DDBJ databases">
        <title>Section-level genome sequencing and comparative genomics of Aspergillus sections Usti and Cavernicolus.</title>
        <authorList>
            <consortium name="Lawrence Berkeley National Laboratory"/>
            <person name="Nybo J.L."/>
            <person name="Vesth T.C."/>
            <person name="Theobald S."/>
            <person name="Frisvad J.C."/>
            <person name="Larsen T.O."/>
            <person name="Kjaerboelling I."/>
            <person name="Rothschild-Mancinelli K."/>
            <person name="Lyhne E.K."/>
            <person name="Kogle M.E."/>
            <person name="Barry K."/>
            <person name="Clum A."/>
            <person name="Na H."/>
            <person name="Ledsgaard L."/>
            <person name="Lin J."/>
            <person name="Lipzen A."/>
            <person name="Kuo A."/>
            <person name="Riley R."/>
            <person name="Mondo S."/>
            <person name="Labutti K."/>
            <person name="Haridas S."/>
            <person name="Pangalinan J."/>
            <person name="Salamov A.A."/>
            <person name="Simmons B.A."/>
            <person name="Magnuson J.K."/>
            <person name="Chen J."/>
            <person name="Drula E."/>
            <person name="Henrissat B."/>
            <person name="Wiebenga A."/>
            <person name="Lubbers R.J."/>
            <person name="Gomes A.C."/>
            <person name="Macurrencykelacurrency M.R."/>
            <person name="Stajich J."/>
            <person name="Grigoriev I.V."/>
            <person name="Mortensen U.H."/>
            <person name="De Vries R.P."/>
            <person name="Baker S.E."/>
            <person name="Andersen M.R."/>
        </authorList>
    </citation>
    <scope>NUCLEOTIDE SEQUENCE [LARGE SCALE GENOMIC DNA]</scope>
    <source>
        <strain evidence="2 3">CBS 449.75</strain>
    </source>
</reference>
<name>A0ABR4M042_9EURO</name>
<dbReference type="Gene3D" id="3.30.559.30">
    <property type="entry name" value="Nonribosomal peptide synthetase, condensation domain"/>
    <property type="match status" value="1"/>
</dbReference>
<evidence type="ECO:0000313" key="2">
    <source>
        <dbReference type="EMBL" id="KAL2870166.1"/>
    </source>
</evidence>
<evidence type="ECO:0000256" key="1">
    <source>
        <dbReference type="SAM" id="MobiDB-lite"/>
    </source>
</evidence>
<feature type="region of interest" description="Disordered" evidence="1">
    <location>
        <begin position="58"/>
        <end position="109"/>
    </location>
</feature>
<proteinExistence type="predicted"/>
<dbReference type="EMBL" id="JBFXLQ010000007">
    <property type="protein sequence ID" value="KAL2870166.1"/>
    <property type="molecule type" value="Genomic_DNA"/>
</dbReference>
<dbReference type="GeneID" id="98147461"/>